<organism evidence="1">
    <name type="scientific">Mycobacterium xenopi 4042</name>
    <dbReference type="NCBI Taxonomy" id="1299334"/>
    <lineage>
        <taxon>Bacteria</taxon>
        <taxon>Bacillati</taxon>
        <taxon>Actinomycetota</taxon>
        <taxon>Actinomycetes</taxon>
        <taxon>Mycobacteriales</taxon>
        <taxon>Mycobacteriaceae</taxon>
        <taxon>Mycobacterium</taxon>
    </lineage>
</organism>
<sequence length="44" mass="4970">MRIRHNIIGMRSMLLCHRSETVSILTAPPRAHTTVSGNDRLGRN</sequence>
<gene>
    <name evidence="1" type="ORF">I553_0978</name>
</gene>
<dbReference type="AlphaFoldDB" id="X7ZB57"/>
<reference evidence="1" key="1">
    <citation type="submission" date="2014-01" db="EMBL/GenBank/DDBJ databases">
        <authorList>
            <person name="Brown-Elliot B."/>
            <person name="Wallace R."/>
            <person name="Lenaerts A."/>
            <person name="Ordway D."/>
            <person name="DeGroote M.A."/>
            <person name="Parker T."/>
            <person name="Sizemore C."/>
            <person name="Tallon L.J."/>
            <person name="Sadzewicz L.K."/>
            <person name="Sengamalay N."/>
            <person name="Fraser C.M."/>
            <person name="Hine E."/>
            <person name="Shefchek K.A."/>
            <person name="Das S.P."/>
            <person name="Tettelin H."/>
        </authorList>
    </citation>
    <scope>NUCLEOTIDE SEQUENCE [LARGE SCALE GENOMIC DNA]</scope>
    <source>
        <strain evidence="1">4042</strain>
    </source>
</reference>
<accession>X7ZB57</accession>
<evidence type="ECO:0000313" key="1">
    <source>
        <dbReference type="EMBL" id="EUA16003.1"/>
    </source>
</evidence>
<dbReference type="EMBL" id="JAOB01000080">
    <property type="protein sequence ID" value="EUA16003.1"/>
    <property type="molecule type" value="Genomic_DNA"/>
</dbReference>
<proteinExistence type="predicted"/>
<protein>
    <submittedName>
        <fullName evidence="1">Uncharacterized protein</fullName>
    </submittedName>
</protein>
<name>X7ZB57_MYCXE</name>
<comment type="caution">
    <text evidence="1">The sequence shown here is derived from an EMBL/GenBank/DDBJ whole genome shotgun (WGS) entry which is preliminary data.</text>
</comment>